<dbReference type="OrthoDB" id="9795204at2"/>
<keyword evidence="2" id="KW-1185">Reference proteome</keyword>
<protein>
    <submittedName>
        <fullName evidence="1">Uncharacterized metal-binding protein</fullName>
    </submittedName>
</protein>
<dbReference type="Pfam" id="PF08901">
    <property type="entry name" value="DUF1847"/>
    <property type="match status" value="1"/>
</dbReference>
<evidence type="ECO:0000313" key="2">
    <source>
        <dbReference type="Proteomes" id="UP000183994"/>
    </source>
</evidence>
<name>A0A1M6KG67_9BACT</name>
<dbReference type="AlphaFoldDB" id="A0A1M6KG67"/>
<accession>A0A1M6KG67</accession>
<organism evidence="1 2">
    <name type="scientific">Desulfatibacillum alkenivorans DSM 16219</name>
    <dbReference type="NCBI Taxonomy" id="1121393"/>
    <lineage>
        <taxon>Bacteria</taxon>
        <taxon>Pseudomonadati</taxon>
        <taxon>Thermodesulfobacteriota</taxon>
        <taxon>Desulfobacteria</taxon>
        <taxon>Desulfobacterales</taxon>
        <taxon>Desulfatibacillaceae</taxon>
        <taxon>Desulfatibacillum</taxon>
    </lineage>
</organism>
<dbReference type="InterPro" id="IPR014997">
    <property type="entry name" value="DUF1847"/>
</dbReference>
<reference evidence="2" key="1">
    <citation type="submission" date="2016-11" db="EMBL/GenBank/DDBJ databases">
        <authorList>
            <person name="Varghese N."/>
            <person name="Submissions S."/>
        </authorList>
    </citation>
    <scope>NUCLEOTIDE SEQUENCE [LARGE SCALE GENOMIC DNA]</scope>
    <source>
        <strain evidence="2">DSM 16219</strain>
    </source>
</reference>
<sequence>MSDKGVLCSYCGRKRCFLGDLSQAPEFCPSLHREEQIAHSKEELAKEDNKATSQNVAKTWKDYGKLTRVEETALFARLQGYKKLGVAFCVGLSEEAEKFANYLLNEGFEIATVCCMCGALSSDEVDLPEEDKIFPGHRQPLCNPIGQAEILDHEGVDLSILLGLCVGDDTLFIKHSKAPVTVLAVKDRVLAHNPLAALYTSKHIYTRINTRKPKLKGD</sequence>
<dbReference type="EMBL" id="FQZU01000009">
    <property type="protein sequence ID" value="SHJ57852.1"/>
    <property type="molecule type" value="Genomic_DNA"/>
</dbReference>
<dbReference type="RefSeq" id="WP_073475207.1">
    <property type="nucleotide sequence ID" value="NZ_FQZU01000009.1"/>
</dbReference>
<evidence type="ECO:0000313" key="1">
    <source>
        <dbReference type="EMBL" id="SHJ57852.1"/>
    </source>
</evidence>
<proteinExistence type="predicted"/>
<gene>
    <name evidence="1" type="ORF">SAMN02745216_01888</name>
</gene>
<dbReference type="Proteomes" id="UP000183994">
    <property type="component" value="Unassembled WGS sequence"/>
</dbReference>